<protein>
    <submittedName>
        <fullName evidence="4">Putative flagellar motor switch protein FliG</fullName>
    </submittedName>
</protein>
<dbReference type="InterPro" id="IPR032779">
    <property type="entry name" value="FliG_M"/>
</dbReference>
<dbReference type="PATRIC" id="fig|1280950.3.peg.3188"/>
<evidence type="ECO:0000313" key="4">
    <source>
        <dbReference type="EMBL" id="KCZ88354.1"/>
    </source>
</evidence>
<dbReference type="PANTHER" id="PTHR30534:SF0">
    <property type="entry name" value="FLAGELLAR MOTOR SWITCH PROTEIN FLIG"/>
    <property type="match status" value="1"/>
</dbReference>
<dbReference type="PANTHER" id="PTHR30534">
    <property type="entry name" value="FLAGELLAR MOTOR SWITCH PROTEIN FLIG"/>
    <property type="match status" value="1"/>
</dbReference>
<dbReference type="SUPFAM" id="SSF48029">
    <property type="entry name" value="FliG"/>
    <property type="match status" value="1"/>
</dbReference>
<sequence length="321" mass="34182">MDVRRIGRRVTALALRPASAANTDDGLVRSARLMRALGPEAAGIWAELSPQEARTLTDAMDALDDTIDGESEAARNFVDALKRPRPVSKATGSVWARLSAVDTGTLAGLLTSEHPQTLAVILSRMEGDASARLLRALQPATAIDAMHRLLHIGPLHPGACASLEAHLSDRIDALAGLGGRGGHERVARIFDSLDSRSEKAFLAALDHAEPGAAEKVRALMFTFDDLARLDPAGLQTLLSSADRSVLITALKGARPQTAAAFFGNMTRRAGELLRDEITAQGATRRSEVEAARQELVALARSLIQRGDIRPGSNTADEDLVE</sequence>
<evidence type="ECO:0000259" key="3">
    <source>
        <dbReference type="Pfam" id="PF14841"/>
    </source>
</evidence>
<comment type="function">
    <text evidence="1">FliG is one of three proteins (FliG, FliN, FliM) that forms the rotor-mounted switch complex (C ring), located at the base of the basal body. This complex interacts with the CheY and CheZ chemotaxis proteins, in addition to contacting components of the motor that determine the direction of flagellar rotation.</text>
</comment>
<dbReference type="EMBL" id="ARYK01000010">
    <property type="protein sequence ID" value="KCZ88354.1"/>
    <property type="molecule type" value="Genomic_DNA"/>
</dbReference>
<name>A0A059FCK6_9PROT</name>
<feature type="domain" description="Flagellar motor switch protein FliG middle" evidence="3">
    <location>
        <begin position="105"/>
        <end position="174"/>
    </location>
</feature>
<organism evidence="4 5">
    <name type="scientific">Hyphomonas johnsonii MHS-2</name>
    <dbReference type="NCBI Taxonomy" id="1280950"/>
    <lineage>
        <taxon>Bacteria</taxon>
        <taxon>Pseudomonadati</taxon>
        <taxon>Pseudomonadota</taxon>
        <taxon>Alphaproteobacteria</taxon>
        <taxon>Hyphomonadales</taxon>
        <taxon>Hyphomonadaceae</taxon>
        <taxon>Hyphomonas</taxon>
    </lineage>
</organism>
<comment type="caution">
    <text evidence="4">The sequence shown here is derived from an EMBL/GenBank/DDBJ whole genome shotgun (WGS) entry which is preliminary data.</text>
</comment>
<keyword evidence="4" id="KW-0282">Flagellum</keyword>
<dbReference type="InterPro" id="IPR023087">
    <property type="entry name" value="Flg_Motor_Flig_C"/>
</dbReference>
<keyword evidence="5" id="KW-1185">Reference proteome</keyword>
<gene>
    <name evidence="4" type="ORF">HJO_15868</name>
</gene>
<keyword evidence="4" id="KW-0966">Cell projection</keyword>
<dbReference type="InterPro" id="IPR011002">
    <property type="entry name" value="FliG_a-hlx"/>
</dbReference>
<dbReference type="AlphaFoldDB" id="A0A059FCK6"/>
<dbReference type="GO" id="GO:0009288">
    <property type="term" value="C:bacterial-type flagellum"/>
    <property type="evidence" value="ECO:0007669"/>
    <property type="project" value="InterPro"/>
</dbReference>
<dbReference type="Gene3D" id="1.10.220.30">
    <property type="match status" value="2"/>
</dbReference>
<evidence type="ECO:0000313" key="5">
    <source>
        <dbReference type="Proteomes" id="UP000025171"/>
    </source>
</evidence>
<keyword evidence="4" id="KW-0969">Cilium</keyword>
<dbReference type="STRING" id="1280950.HJO_15868"/>
<dbReference type="GO" id="GO:0071973">
    <property type="term" value="P:bacterial-type flagellum-dependent cell motility"/>
    <property type="evidence" value="ECO:0007669"/>
    <property type="project" value="InterPro"/>
</dbReference>
<dbReference type="GO" id="GO:0006935">
    <property type="term" value="P:chemotaxis"/>
    <property type="evidence" value="ECO:0007669"/>
    <property type="project" value="InterPro"/>
</dbReference>
<dbReference type="GO" id="GO:0003774">
    <property type="term" value="F:cytoskeletal motor activity"/>
    <property type="evidence" value="ECO:0007669"/>
    <property type="project" value="InterPro"/>
</dbReference>
<dbReference type="InterPro" id="IPR000090">
    <property type="entry name" value="Flg_Motor_Flig"/>
</dbReference>
<reference evidence="4 5" key="1">
    <citation type="journal article" date="2014" name="Antonie Van Leeuwenhoek">
        <title>Hyphomonas beringensis sp. nov. and Hyphomonas chukchiensis sp. nov., isolated from surface seawater of the Bering Sea and Chukchi Sea.</title>
        <authorList>
            <person name="Li C."/>
            <person name="Lai Q."/>
            <person name="Li G."/>
            <person name="Dong C."/>
            <person name="Wang J."/>
            <person name="Liao Y."/>
            <person name="Shao Z."/>
        </authorList>
    </citation>
    <scope>NUCLEOTIDE SEQUENCE [LARGE SCALE GENOMIC DNA]</scope>
    <source>
        <strain evidence="4 5">MHS-2</strain>
    </source>
</reference>
<dbReference type="eggNOG" id="COG1536">
    <property type="taxonomic scope" value="Bacteria"/>
</dbReference>
<evidence type="ECO:0000259" key="2">
    <source>
        <dbReference type="Pfam" id="PF01706"/>
    </source>
</evidence>
<dbReference type="Proteomes" id="UP000025171">
    <property type="component" value="Unassembled WGS sequence"/>
</dbReference>
<feature type="domain" description="Flagellar motor switch protein FliG C-terminal" evidence="2">
    <location>
        <begin position="204"/>
        <end position="308"/>
    </location>
</feature>
<evidence type="ECO:0000256" key="1">
    <source>
        <dbReference type="ARBA" id="ARBA00025598"/>
    </source>
</evidence>
<proteinExistence type="predicted"/>
<dbReference type="Pfam" id="PF14841">
    <property type="entry name" value="FliG_M"/>
    <property type="match status" value="1"/>
</dbReference>
<accession>A0A059FCK6</accession>
<dbReference type="Pfam" id="PF01706">
    <property type="entry name" value="FliG_C"/>
    <property type="match status" value="1"/>
</dbReference>